<sequence>MKSKNCIEKKVSIILVNYKNYKDTIKCLDSLKKVMYQNLSIIVVDNNSKDDSFEILKEYEDDRIIVMESGFNGGFAFGNNFGIRKALENDSDYVLLLNNDTVVDSDFLMPLLQVAENDKHVGIVTSRIMFYPDTDRIWYAGGKVDWNNLRAIHCGLGEKISEKFSQKSTVDFASGCCMLIPKNTIKEVGLLPEEYFMYYEDMDYCIMVADKGLKIEYVPESVIYHCVSSSSGGDGSPFTVEWQARARRIFWKKYAQRFSIIKKIYIPIKCDCRTVVKCLIGKNKIGKVRAFVRSYRSN</sequence>
<comment type="pathway">
    <text evidence="1">Cell wall biogenesis; cell wall polysaccharide biosynthesis.</text>
</comment>
<dbReference type="Pfam" id="PF00535">
    <property type="entry name" value="Glycos_transf_2"/>
    <property type="match status" value="1"/>
</dbReference>
<evidence type="ECO:0000256" key="2">
    <source>
        <dbReference type="ARBA" id="ARBA00006739"/>
    </source>
</evidence>
<evidence type="ECO:0000256" key="3">
    <source>
        <dbReference type="ARBA" id="ARBA00022676"/>
    </source>
</evidence>
<feature type="domain" description="Glycosyltransferase 2-like" evidence="5">
    <location>
        <begin position="12"/>
        <end position="187"/>
    </location>
</feature>
<dbReference type="SUPFAM" id="SSF53448">
    <property type="entry name" value="Nucleotide-diphospho-sugar transferases"/>
    <property type="match status" value="1"/>
</dbReference>
<gene>
    <name evidence="6" type="ORF">C4N27_00035</name>
</gene>
<dbReference type="PANTHER" id="PTHR43179:SF12">
    <property type="entry name" value="GALACTOFURANOSYLTRANSFERASE GLFT2"/>
    <property type="match status" value="1"/>
</dbReference>
<evidence type="ECO:0000259" key="5">
    <source>
        <dbReference type="Pfam" id="PF00535"/>
    </source>
</evidence>
<evidence type="ECO:0000313" key="6">
    <source>
        <dbReference type="EMBL" id="RAW52577.1"/>
    </source>
</evidence>
<accession>A0AAX1QMX4</accession>
<dbReference type="CDD" id="cd04186">
    <property type="entry name" value="GT_2_like_c"/>
    <property type="match status" value="1"/>
</dbReference>
<keyword evidence="3" id="KW-0328">Glycosyltransferase</keyword>
<name>A0AAX1QMX4_9FIRM</name>
<dbReference type="PANTHER" id="PTHR43179">
    <property type="entry name" value="RHAMNOSYLTRANSFERASE WBBL"/>
    <property type="match status" value="1"/>
</dbReference>
<dbReference type="GO" id="GO:0016757">
    <property type="term" value="F:glycosyltransferase activity"/>
    <property type="evidence" value="ECO:0007669"/>
    <property type="project" value="UniProtKB-KW"/>
</dbReference>
<keyword evidence="4" id="KW-0808">Transferase</keyword>
<evidence type="ECO:0000256" key="4">
    <source>
        <dbReference type="ARBA" id="ARBA00022679"/>
    </source>
</evidence>
<protein>
    <submittedName>
        <fullName evidence="6">Glycosyltransferase family 2 protein</fullName>
    </submittedName>
</protein>
<comment type="caution">
    <text evidence="6">The sequence shown here is derived from an EMBL/GenBank/DDBJ whole genome shotgun (WGS) entry which is preliminary data.</text>
</comment>
<dbReference type="Proteomes" id="UP000250997">
    <property type="component" value="Unassembled WGS sequence"/>
</dbReference>
<dbReference type="InterPro" id="IPR029044">
    <property type="entry name" value="Nucleotide-diphossugar_trans"/>
</dbReference>
<evidence type="ECO:0000256" key="1">
    <source>
        <dbReference type="ARBA" id="ARBA00004776"/>
    </source>
</evidence>
<dbReference type="Gene3D" id="3.90.550.10">
    <property type="entry name" value="Spore Coat Polysaccharide Biosynthesis Protein SpsA, Chain A"/>
    <property type="match status" value="1"/>
</dbReference>
<evidence type="ECO:0000313" key="7">
    <source>
        <dbReference type="Proteomes" id="UP000250997"/>
    </source>
</evidence>
<comment type="similarity">
    <text evidence="2">Belongs to the glycosyltransferase 2 family.</text>
</comment>
<proteinExistence type="inferred from homology"/>
<dbReference type="InterPro" id="IPR001173">
    <property type="entry name" value="Glyco_trans_2-like"/>
</dbReference>
<dbReference type="AlphaFoldDB" id="A0AAX1QMX4"/>
<reference evidence="6 7" key="1">
    <citation type="submission" date="2018-02" db="EMBL/GenBank/DDBJ databases">
        <title>Complete genome sequencing of Faecalibacterium prausnitzii strains isolated from the human gut.</title>
        <authorList>
            <person name="Fitzgerald B.C."/>
            <person name="Shkoporov A.N."/>
            <person name="Ross P.R."/>
            <person name="Hill C."/>
        </authorList>
    </citation>
    <scope>NUCLEOTIDE SEQUENCE [LARGE SCALE GENOMIC DNA]</scope>
    <source>
        <strain evidence="6 7">APC942/18-1</strain>
    </source>
</reference>
<dbReference type="RefSeq" id="WP_158396757.1">
    <property type="nucleotide sequence ID" value="NZ_CP026548.1"/>
</dbReference>
<dbReference type="EMBL" id="PRLA01000001">
    <property type="protein sequence ID" value="RAW52577.1"/>
    <property type="molecule type" value="Genomic_DNA"/>
</dbReference>
<organism evidence="6 7">
    <name type="scientific">Faecalibacterium prausnitzii</name>
    <dbReference type="NCBI Taxonomy" id="853"/>
    <lineage>
        <taxon>Bacteria</taxon>
        <taxon>Bacillati</taxon>
        <taxon>Bacillota</taxon>
        <taxon>Clostridia</taxon>
        <taxon>Eubacteriales</taxon>
        <taxon>Oscillospiraceae</taxon>
        <taxon>Faecalibacterium</taxon>
    </lineage>
</organism>